<dbReference type="AlphaFoldDB" id="A0A0D3IM21"/>
<accession>A0A0D3IM21</accession>
<evidence type="ECO:0000313" key="8">
    <source>
        <dbReference type="EnsemblProtists" id="EOD12306"/>
    </source>
</evidence>
<dbReference type="HOGENOM" id="CLU_2377192_0_0_1"/>
<keyword evidence="9" id="KW-1185">Reference proteome</keyword>
<dbReference type="EC" id="3.4.19.12" evidence="2"/>
<sequence>MARPARFGLATYRARTAPRQMAQFLTVRLRHPRGTSTIQLPSSHATFDLLLEAVAEQVGGCAAGIRLSTGYPPKVLRLGPSDLIAGHINDMDTAR</sequence>
<dbReference type="Gene3D" id="3.10.20.90">
    <property type="entry name" value="Phosphatidylinositol 3-kinase Catalytic Subunit, Chain A, domain 1"/>
    <property type="match status" value="1"/>
</dbReference>
<protein>
    <recommendedName>
        <fullName evidence="2">ubiquitinyl hydrolase 1</fullName>
        <ecNumber evidence="2">3.4.19.12</ecNumber>
    </recommendedName>
</protein>
<evidence type="ECO:0000256" key="3">
    <source>
        <dbReference type="ARBA" id="ARBA00022670"/>
    </source>
</evidence>
<evidence type="ECO:0000313" key="9">
    <source>
        <dbReference type="Proteomes" id="UP000013827"/>
    </source>
</evidence>
<dbReference type="EnsemblProtists" id="EOD12306">
    <property type="protein sequence ID" value="EOD12306"/>
    <property type="gene ID" value="EMIHUDRAFT_257169"/>
</dbReference>
<dbReference type="PaxDb" id="2903-EOD12306"/>
<dbReference type="Proteomes" id="UP000013827">
    <property type="component" value="Unassembled WGS sequence"/>
</dbReference>
<keyword evidence="4" id="KW-0833">Ubl conjugation pathway</keyword>
<keyword evidence="3" id="KW-0645">Protease</keyword>
<evidence type="ECO:0000256" key="4">
    <source>
        <dbReference type="ARBA" id="ARBA00022786"/>
    </source>
</evidence>
<organism evidence="8 9">
    <name type="scientific">Emiliania huxleyi (strain CCMP1516)</name>
    <dbReference type="NCBI Taxonomy" id="280463"/>
    <lineage>
        <taxon>Eukaryota</taxon>
        <taxon>Haptista</taxon>
        <taxon>Haptophyta</taxon>
        <taxon>Prymnesiophyceae</taxon>
        <taxon>Isochrysidales</taxon>
        <taxon>Noelaerhabdaceae</taxon>
        <taxon>Emiliania</taxon>
    </lineage>
</organism>
<evidence type="ECO:0000256" key="1">
    <source>
        <dbReference type="ARBA" id="ARBA00000707"/>
    </source>
</evidence>
<reference evidence="8" key="2">
    <citation type="submission" date="2024-10" db="UniProtKB">
        <authorList>
            <consortium name="EnsemblProtists"/>
        </authorList>
    </citation>
    <scope>IDENTIFICATION</scope>
</reference>
<evidence type="ECO:0000256" key="2">
    <source>
        <dbReference type="ARBA" id="ARBA00012759"/>
    </source>
</evidence>
<feature type="domain" description="OTU1 Ubl" evidence="7">
    <location>
        <begin position="27"/>
        <end position="76"/>
    </location>
</feature>
<keyword evidence="5" id="KW-0378">Hydrolase</keyword>
<keyword evidence="6" id="KW-0788">Thiol protease</keyword>
<dbReference type="GeneID" id="17258457"/>
<proteinExistence type="predicted"/>
<name>A0A0D3IM21_EMIH1</name>
<dbReference type="RefSeq" id="XP_005764735.1">
    <property type="nucleotide sequence ID" value="XM_005764678.1"/>
</dbReference>
<comment type="catalytic activity">
    <reaction evidence="1">
        <text>Thiol-dependent hydrolysis of ester, thioester, amide, peptide and isopeptide bonds formed by the C-terminal Gly of ubiquitin (a 76-residue protein attached to proteins as an intracellular targeting signal).</text>
        <dbReference type="EC" id="3.4.19.12"/>
    </reaction>
</comment>
<reference evidence="9" key="1">
    <citation type="journal article" date="2013" name="Nature">
        <title>Pan genome of the phytoplankton Emiliania underpins its global distribution.</title>
        <authorList>
            <person name="Read B.A."/>
            <person name="Kegel J."/>
            <person name="Klute M.J."/>
            <person name="Kuo A."/>
            <person name="Lefebvre S.C."/>
            <person name="Maumus F."/>
            <person name="Mayer C."/>
            <person name="Miller J."/>
            <person name="Monier A."/>
            <person name="Salamov A."/>
            <person name="Young J."/>
            <person name="Aguilar M."/>
            <person name="Claverie J.M."/>
            <person name="Frickenhaus S."/>
            <person name="Gonzalez K."/>
            <person name="Herman E.K."/>
            <person name="Lin Y.C."/>
            <person name="Napier J."/>
            <person name="Ogata H."/>
            <person name="Sarno A.F."/>
            <person name="Shmutz J."/>
            <person name="Schroeder D."/>
            <person name="de Vargas C."/>
            <person name="Verret F."/>
            <person name="von Dassow P."/>
            <person name="Valentin K."/>
            <person name="Van de Peer Y."/>
            <person name="Wheeler G."/>
            <person name="Dacks J.B."/>
            <person name="Delwiche C.F."/>
            <person name="Dyhrman S.T."/>
            <person name="Glockner G."/>
            <person name="John U."/>
            <person name="Richards T."/>
            <person name="Worden A.Z."/>
            <person name="Zhang X."/>
            <person name="Grigoriev I.V."/>
            <person name="Allen A.E."/>
            <person name="Bidle K."/>
            <person name="Borodovsky M."/>
            <person name="Bowler C."/>
            <person name="Brownlee C."/>
            <person name="Cock J.M."/>
            <person name="Elias M."/>
            <person name="Gladyshev V.N."/>
            <person name="Groth M."/>
            <person name="Guda C."/>
            <person name="Hadaegh A."/>
            <person name="Iglesias-Rodriguez M.D."/>
            <person name="Jenkins J."/>
            <person name="Jones B.M."/>
            <person name="Lawson T."/>
            <person name="Leese F."/>
            <person name="Lindquist E."/>
            <person name="Lobanov A."/>
            <person name="Lomsadze A."/>
            <person name="Malik S.B."/>
            <person name="Marsh M.E."/>
            <person name="Mackinder L."/>
            <person name="Mock T."/>
            <person name="Mueller-Roeber B."/>
            <person name="Pagarete A."/>
            <person name="Parker M."/>
            <person name="Probert I."/>
            <person name="Quesneville H."/>
            <person name="Raines C."/>
            <person name="Rensing S.A."/>
            <person name="Riano-Pachon D.M."/>
            <person name="Richier S."/>
            <person name="Rokitta S."/>
            <person name="Shiraiwa Y."/>
            <person name="Soanes D.M."/>
            <person name="van der Giezen M."/>
            <person name="Wahlund T.M."/>
            <person name="Williams B."/>
            <person name="Wilson W."/>
            <person name="Wolfe G."/>
            <person name="Wurch L.L."/>
        </authorList>
    </citation>
    <scope>NUCLEOTIDE SEQUENCE</scope>
</reference>
<evidence type="ECO:0000256" key="5">
    <source>
        <dbReference type="ARBA" id="ARBA00022801"/>
    </source>
</evidence>
<dbReference type="InterPro" id="IPR048857">
    <property type="entry name" value="OTU1_Ubl"/>
</dbReference>
<evidence type="ECO:0000259" key="7">
    <source>
        <dbReference type="Pfam" id="PF21403"/>
    </source>
</evidence>
<dbReference type="KEGG" id="ehx:EMIHUDRAFT_257169"/>
<dbReference type="Pfam" id="PF21403">
    <property type="entry name" value="OTU1_UBXL"/>
    <property type="match status" value="1"/>
</dbReference>
<evidence type="ECO:0000256" key="6">
    <source>
        <dbReference type="ARBA" id="ARBA00022807"/>
    </source>
</evidence>